<dbReference type="InterPro" id="IPR002469">
    <property type="entry name" value="Peptidase_S9B_N"/>
</dbReference>
<protein>
    <recommendedName>
        <fullName evidence="1">Dipeptidylpeptidase IV N-terminal domain-containing protein</fullName>
    </recommendedName>
</protein>
<keyword evidence="3" id="KW-1185">Reference proteome</keyword>
<dbReference type="EMBL" id="JYKN01002548">
    <property type="protein sequence ID" value="KKK15994.1"/>
    <property type="molecule type" value="Genomic_DNA"/>
</dbReference>
<dbReference type="Pfam" id="PF00930">
    <property type="entry name" value="DPPIV_N"/>
    <property type="match status" value="1"/>
</dbReference>
<comment type="caution">
    <text evidence="2">The sequence shown here is derived from an EMBL/GenBank/DDBJ whole genome shotgun (WGS) entry which is preliminary data.</text>
</comment>
<gene>
    <name evidence="2" type="ORF">AOCH_000963</name>
</gene>
<dbReference type="SUPFAM" id="SSF82171">
    <property type="entry name" value="DPP6 N-terminal domain-like"/>
    <property type="match status" value="1"/>
</dbReference>
<organism evidence="2 3">
    <name type="scientific">Aspergillus ochraceoroseus</name>
    <dbReference type="NCBI Taxonomy" id="138278"/>
    <lineage>
        <taxon>Eukaryota</taxon>
        <taxon>Fungi</taxon>
        <taxon>Dikarya</taxon>
        <taxon>Ascomycota</taxon>
        <taxon>Pezizomycotina</taxon>
        <taxon>Eurotiomycetes</taxon>
        <taxon>Eurotiomycetidae</taxon>
        <taxon>Eurotiales</taxon>
        <taxon>Aspergillaceae</taxon>
        <taxon>Aspergillus</taxon>
        <taxon>Aspergillus subgen. Nidulantes</taxon>
    </lineage>
</organism>
<dbReference type="Gene3D" id="2.140.10.30">
    <property type="entry name" value="Dipeptidylpeptidase IV, N-terminal domain"/>
    <property type="match status" value="1"/>
</dbReference>
<proteinExistence type="predicted"/>
<dbReference type="Proteomes" id="UP000034947">
    <property type="component" value="Unassembled WGS sequence"/>
</dbReference>
<evidence type="ECO:0000313" key="2">
    <source>
        <dbReference type="EMBL" id="KKK15994.1"/>
    </source>
</evidence>
<reference evidence="2 3" key="1">
    <citation type="submission" date="2015-02" db="EMBL/GenBank/DDBJ databases">
        <title>Draft Genome Sequences of Two Closely-Related Aflatoxigenic Aspergillus Species Obtained from the Cote d'Ivoire.</title>
        <authorList>
            <person name="Moore G.G."/>
            <person name="Beltz S.B."/>
            <person name="Mack B.M."/>
        </authorList>
    </citation>
    <scope>NUCLEOTIDE SEQUENCE [LARGE SCALE GENOMIC DNA]</scope>
    <source>
        <strain evidence="2 3">SRRC1432</strain>
    </source>
</reference>
<dbReference type="GO" id="GO:0006508">
    <property type="term" value="P:proteolysis"/>
    <property type="evidence" value="ECO:0007669"/>
    <property type="project" value="InterPro"/>
</dbReference>
<name>A0A0F8U8B6_9EURO</name>
<evidence type="ECO:0000259" key="1">
    <source>
        <dbReference type="Pfam" id="PF00930"/>
    </source>
</evidence>
<feature type="domain" description="Dipeptidylpeptidase IV N-terminal" evidence="1">
    <location>
        <begin position="62"/>
        <end position="109"/>
    </location>
</feature>
<accession>A0A0F8U8B6</accession>
<dbReference type="VEuPathDB" id="FungiDB:P175DRAFT_0534178"/>
<evidence type="ECO:0000313" key="3">
    <source>
        <dbReference type="Proteomes" id="UP000034947"/>
    </source>
</evidence>
<dbReference type="AlphaFoldDB" id="A0A0F8U8B6"/>
<sequence>MGGGTKRLTFNETVIATADDGDYVYQEPDGSLNIERIVTNQSRTIIPPEQVPKDAYSYRIHPDLSFVLWETNCTKQYRHCFFADYYIQDVATFESTPLIADRVGDIQYAE</sequence>